<dbReference type="Gene3D" id="3.40.630.40">
    <property type="entry name" value="Zn-dependent exopeptidases"/>
    <property type="match status" value="1"/>
</dbReference>
<evidence type="ECO:0000259" key="2">
    <source>
        <dbReference type="SMART" id="SM00646"/>
    </source>
</evidence>
<dbReference type="InterPro" id="IPR050695">
    <property type="entry name" value="N-acetylmuramoyl_amidase_3"/>
</dbReference>
<keyword evidence="1 3" id="KW-0378">Hydrolase</keyword>
<reference evidence="3 4" key="3">
    <citation type="submission" date="2023-06" db="EMBL/GenBank/DDBJ databases">
        <authorList>
            <person name="Zeman M."/>
            <person name="Kubasova T."/>
            <person name="Jahodarova E."/>
            <person name="Nykrynova M."/>
            <person name="Rychlik I."/>
        </authorList>
    </citation>
    <scope>NUCLEOTIDE SEQUENCE [LARGE SCALE GENOMIC DNA]</scope>
    <source>
        <strain evidence="3 4">ET39</strain>
    </source>
</reference>
<protein>
    <submittedName>
        <fullName evidence="3">N-acetylmuramoyl-L-alanine amidase</fullName>
        <ecNumber evidence="3">3.5.1.28</ecNumber>
    </submittedName>
</protein>
<dbReference type="GO" id="GO:0008745">
    <property type="term" value="F:N-acetylmuramoyl-L-alanine amidase activity"/>
    <property type="evidence" value="ECO:0007669"/>
    <property type="project" value="UniProtKB-EC"/>
</dbReference>
<accession>A0ABT7U8T8</accession>
<dbReference type="PANTHER" id="PTHR30404:SF0">
    <property type="entry name" value="N-ACETYLMURAMOYL-L-ALANINE AMIDASE AMIC"/>
    <property type="match status" value="1"/>
</dbReference>
<evidence type="ECO:0000313" key="4">
    <source>
        <dbReference type="Proteomes" id="UP001529340"/>
    </source>
</evidence>
<proteinExistence type="predicted"/>
<evidence type="ECO:0000313" key="3">
    <source>
        <dbReference type="EMBL" id="MDM8156051.1"/>
    </source>
</evidence>
<reference evidence="3 4" key="1">
    <citation type="submission" date="2023-06" db="EMBL/GenBank/DDBJ databases">
        <title>Identification and characterization of horizontal gene transfer across gut microbiota members of farm animals based on homology search.</title>
        <authorList>
            <person name="Schwarzerova J."/>
            <person name="Nykrynova M."/>
            <person name="Jureckova K."/>
            <person name="Cejkova D."/>
            <person name="Rychlik I."/>
        </authorList>
    </citation>
    <scope>NUCLEOTIDE SEQUENCE [LARGE SCALE GENOMIC DNA]</scope>
    <source>
        <strain evidence="3 4">ET39</strain>
    </source>
</reference>
<dbReference type="SUPFAM" id="SSF53187">
    <property type="entry name" value="Zn-dependent exopeptidases"/>
    <property type="match status" value="1"/>
</dbReference>
<sequence>MGWRMHSHRLVMGVALLAGLVMIVGYLLLSGVPSSFLLSGALVQTSDVTTIVVDAGHGGYDSGSISASGVLEKDVTLEVALLVGERLQEAGYAVVYTRTGDEVSWPSDNSADLAARVETAIEAEADYYLSVHLNASVYGDGARGFEIYADPDDAEMWAMASAVEEQLAELDFSEDRGVKDAWDSQLYVICRNPIPSLLVEMGFISDSQDIDYILSHPHLLADAIAQGVIDSLEAE</sequence>
<dbReference type="EC" id="3.5.1.28" evidence="3"/>
<dbReference type="EMBL" id="JAUDCG010000001">
    <property type="protein sequence ID" value="MDM8156051.1"/>
    <property type="molecule type" value="Genomic_DNA"/>
</dbReference>
<reference evidence="4" key="2">
    <citation type="submission" date="2023-06" db="EMBL/GenBank/DDBJ databases">
        <title>Identification and characterization of horizontal gene transfer across gut microbiota members of farm animals based on homology search.</title>
        <authorList>
            <person name="Zeman M."/>
            <person name="Kubasova T."/>
            <person name="Jahodarova E."/>
            <person name="Nykrynova M."/>
            <person name="Rychlik I."/>
        </authorList>
    </citation>
    <scope>NUCLEOTIDE SEQUENCE [LARGE SCALE GENOMIC DNA]</scope>
    <source>
        <strain evidence="4">ET39</strain>
    </source>
</reference>
<keyword evidence="4" id="KW-1185">Reference proteome</keyword>
<dbReference type="InterPro" id="IPR002508">
    <property type="entry name" value="MurNAc-LAA_cat"/>
</dbReference>
<dbReference type="SMART" id="SM00646">
    <property type="entry name" value="Ami_3"/>
    <property type="match status" value="1"/>
</dbReference>
<name>A0ABT7U8T8_9FIRM</name>
<evidence type="ECO:0000256" key="1">
    <source>
        <dbReference type="ARBA" id="ARBA00022801"/>
    </source>
</evidence>
<gene>
    <name evidence="3" type="ORF">QUV96_00180</name>
</gene>
<feature type="domain" description="MurNAc-LAA" evidence="2">
    <location>
        <begin position="117"/>
        <end position="229"/>
    </location>
</feature>
<organism evidence="3 4">
    <name type="scientific">Amedibacillus dolichus</name>
    <dbReference type="NCBI Taxonomy" id="31971"/>
    <lineage>
        <taxon>Bacteria</taxon>
        <taxon>Bacillati</taxon>
        <taxon>Bacillota</taxon>
        <taxon>Erysipelotrichia</taxon>
        <taxon>Erysipelotrichales</taxon>
        <taxon>Erysipelotrichaceae</taxon>
        <taxon>Amedibacillus</taxon>
    </lineage>
</organism>
<dbReference type="Pfam" id="PF01520">
    <property type="entry name" value="Amidase_3"/>
    <property type="match status" value="1"/>
</dbReference>
<dbReference type="RefSeq" id="WP_289606528.1">
    <property type="nucleotide sequence ID" value="NZ_JAUDCG010000001.1"/>
</dbReference>
<dbReference type="PANTHER" id="PTHR30404">
    <property type="entry name" value="N-ACETYLMURAMOYL-L-ALANINE AMIDASE"/>
    <property type="match status" value="1"/>
</dbReference>
<dbReference type="CDD" id="cd02696">
    <property type="entry name" value="MurNAc-LAA"/>
    <property type="match status" value="1"/>
</dbReference>
<comment type="caution">
    <text evidence="3">The sequence shown here is derived from an EMBL/GenBank/DDBJ whole genome shotgun (WGS) entry which is preliminary data.</text>
</comment>
<dbReference type="Proteomes" id="UP001529340">
    <property type="component" value="Unassembled WGS sequence"/>
</dbReference>